<evidence type="ECO:0000256" key="6">
    <source>
        <dbReference type="ARBA" id="ARBA00023157"/>
    </source>
</evidence>
<evidence type="ECO:0000256" key="4">
    <source>
        <dbReference type="ARBA" id="ARBA00022833"/>
    </source>
</evidence>
<feature type="binding site" evidence="8">
    <location>
        <position position="223"/>
    </location>
    <ligand>
        <name>Zn(2+)</name>
        <dbReference type="ChEBI" id="CHEBI:29105"/>
        <note>catalytic</note>
    </ligand>
</feature>
<evidence type="ECO:0000256" key="11">
    <source>
        <dbReference type="SAM" id="SignalP"/>
    </source>
</evidence>
<evidence type="ECO:0000313" key="16">
    <source>
        <dbReference type="RefSeq" id="XP_022343814.1"/>
    </source>
</evidence>
<dbReference type="InterPro" id="IPR024079">
    <property type="entry name" value="MetalloPept_cat_dom_sf"/>
</dbReference>
<dbReference type="GO" id="GO:0006508">
    <property type="term" value="P:proteolysis"/>
    <property type="evidence" value="ECO:0007669"/>
    <property type="project" value="UniProtKB-KW"/>
</dbReference>
<dbReference type="PROSITE" id="PS00022">
    <property type="entry name" value="EGF_1"/>
    <property type="match status" value="1"/>
</dbReference>
<dbReference type="OrthoDB" id="431034at2759"/>
<dbReference type="Pfam" id="PF00629">
    <property type="entry name" value="MAM"/>
    <property type="match status" value="1"/>
</dbReference>
<evidence type="ECO:0000256" key="2">
    <source>
        <dbReference type="ARBA" id="ARBA00022723"/>
    </source>
</evidence>
<dbReference type="Gene3D" id="2.60.120.290">
    <property type="entry name" value="Spermadhesin, CUB domain"/>
    <property type="match status" value="1"/>
</dbReference>
<feature type="domain" description="CUB" evidence="12">
    <location>
        <begin position="367"/>
        <end position="487"/>
    </location>
</feature>
<dbReference type="SUPFAM" id="SSF55486">
    <property type="entry name" value="Metalloproteases ('zincins'), catalytic domain"/>
    <property type="match status" value="1"/>
</dbReference>
<evidence type="ECO:0000256" key="9">
    <source>
        <dbReference type="RuleBase" id="RU361183"/>
    </source>
</evidence>
<evidence type="ECO:0000256" key="3">
    <source>
        <dbReference type="ARBA" id="ARBA00022801"/>
    </source>
</evidence>
<feature type="binding site" evidence="8">
    <location>
        <position position="227"/>
    </location>
    <ligand>
        <name>Zn(2+)</name>
        <dbReference type="ChEBI" id="CHEBI:29105"/>
        <note>catalytic</note>
    </ligand>
</feature>
<dbReference type="GO" id="GO:0004222">
    <property type="term" value="F:metalloendopeptidase activity"/>
    <property type="evidence" value="ECO:0007669"/>
    <property type="project" value="UniProtKB-UniRule"/>
</dbReference>
<comment type="caution">
    <text evidence="7">Lacks conserved residue(s) required for the propagation of feature annotation.</text>
</comment>
<dbReference type="InterPro" id="IPR013320">
    <property type="entry name" value="ConA-like_dom_sf"/>
</dbReference>
<dbReference type="KEGG" id="cvn:111136927"/>
<organism evidence="15 16">
    <name type="scientific">Crassostrea virginica</name>
    <name type="common">Eastern oyster</name>
    <dbReference type="NCBI Taxonomy" id="6565"/>
    <lineage>
        <taxon>Eukaryota</taxon>
        <taxon>Metazoa</taxon>
        <taxon>Spiralia</taxon>
        <taxon>Lophotrochozoa</taxon>
        <taxon>Mollusca</taxon>
        <taxon>Bivalvia</taxon>
        <taxon>Autobranchia</taxon>
        <taxon>Pteriomorphia</taxon>
        <taxon>Ostreida</taxon>
        <taxon>Ostreoidea</taxon>
        <taxon>Ostreidae</taxon>
        <taxon>Crassostrea</taxon>
    </lineage>
</organism>
<keyword evidence="6" id="KW-1015">Disulfide bond</keyword>
<dbReference type="PANTHER" id="PTHR10127:SF780">
    <property type="entry name" value="METALLOENDOPEPTIDASE"/>
    <property type="match status" value="1"/>
</dbReference>
<dbReference type="PRINTS" id="PR00480">
    <property type="entry name" value="ASTACIN"/>
</dbReference>
<dbReference type="EC" id="3.4.24.-" evidence="9"/>
<keyword evidence="3 8" id="KW-0378">Hydrolase</keyword>
<evidence type="ECO:0000256" key="1">
    <source>
        <dbReference type="ARBA" id="ARBA00022670"/>
    </source>
</evidence>
<dbReference type="InterPro" id="IPR035914">
    <property type="entry name" value="Sperma_CUB_dom_sf"/>
</dbReference>
<reference evidence="16" key="1">
    <citation type="submission" date="2025-08" db="UniProtKB">
        <authorList>
            <consortium name="RefSeq"/>
        </authorList>
    </citation>
    <scope>IDENTIFICATION</scope>
    <source>
        <tissue evidence="16">Whole sample</tissue>
    </source>
</reference>
<dbReference type="GO" id="GO:0016020">
    <property type="term" value="C:membrane"/>
    <property type="evidence" value="ECO:0007669"/>
    <property type="project" value="InterPro"/>
</dbReference>
<dbReference type="InterPro" id="IPR000859">
    <property type="entry name" value="CUB_dom"/>
</dbReference>
<keyword evidence="4 8" id="KW-0862">Zinc</keyword>
<dbReference type="GeneID" id="111136927"/>
<keyword evidence="5 8" id="KW-0482">Metalloprotease</keyword>
<evidence type="ECO:0000256" key="7">
    <source>
        <dbReference type="PROSITE-ProRule" id="PRU00059"/>
    </source>
</evidence>
<feature type="domain" description="MAM" evidence="13">
    <location>
        <begin position="571"/>
        <end position="646"/>
    </location>
</feature>
<dbReference type="SUPFAM" id="SSF49899">
    <property type="entry name" value="Concanavalin A-like lectins/glucanases"/>
    <property type="match status" value="1"/>
</dbReference>
<dbReference type="RefSeq" id="XP_022343814.1">
    <property type="nucleotide sequence ID" value="XM_022488106.1"/>
</dbReference>
<keyword evidence="2 8" id="KW-0479">Metal-binding</keyword>
<feature type="compositionally biased region" description="Basic and acidic residues" evidence="10">
    <location>
        <begin position="101"/>
        <end position="118"/>
    </location>
</feature>
<protein>
    <recommendedName>
        <fullName evidence="9">Metalloendopeptidase</fullName>
        <ecNumber evidence="9">3.4.24.-</ecNumber>
    </recommendedName>
</protein>
<evidence type="ECO:0000259" key="12">
    <source>
        <dbReference type="PROSITE" id="PS01180"/>
    </source>
</evidence>
<dbReference type="PANTHER" id="PTHR10127">
    <property type="entry name" value="DISCOIDIN, CUB, EGF, LAMININ , AND ZINC METALLOPROTEASE DOMAIN CONTAINING"/>
    <property type="match status" value="1"/>
</dbReference>
<comment type="cofactor">
    <cofactor evidence="8 9">
        <name>Zn(2+)</name>
        <dbReference type="ChEBI" id="CHEBI:29105"/>
    </cofactor>
    <text evidence="8 9">Binds 1 zinc ion per subunit.</text>
</comment>
<evidence type="ECO:0000259" key="13">
    <source>
        <dbReference type="PROSITE" id="PS50060"/>
    </source>
</evidence>
<accession>A0A8B8EV16</accession>
<proteinExistence type="predicted"/>
<gene>
    <name evidence="16" type="primary">LOC111136927</name>
</gene>
<evidence type="ECO:0000256" key="10">
    <source>
        <dbReference type="SAM" id="MobiDB-lite"/>
    </source>
</evidence>
<dbReference type="SMART" id="SM00042">
    <property type="entry name" value="CUB"/>
    <property type="match status" value="1"/>
</dbReference>
<dbReference type="Pfam" id="PF00431">
    <property type="entry name" value="CUB"/>
    <property type="match status" value="1"/>
</dbReference>
<dbReference type="PROSITE" id="PS51864">
    <property type="entry name" value="ASTACIN"/>
    <property type="match status" value="1"/>
</dbReference>
<dbReference type="Gene3D" id="2.60.120.200">
    <property type="match status" value="1"/>
</dbReference>
<name>A0A8B8EV16_CRAVI</name>
<dbReference type="Gene3D" id="3.40.390.10">
    <property type="entry name" value="Collagenase (Catalytic Domain)"/>
    <property type="match status" value="1"/>
</dbReference>
<evidence type="ECO:0000313" key="15">
    <source>
        <dbReference type="Proteomes" id="UP000694844"/>
    </source>
</evidence>
<dbReference type="SUPFAM" id="SSF49854">
    <property type="entry name" value="Spermadhesin, CUB domain"/>
    <property type="match status" value="1"/>
</dbReference>
<dbReference type="InterPro" id="IPR000742">
    <property type="entry name" value="EGF"/>
</dbReference>
<dbReference type="CDD" id="cd00041">
    <property type="entry name" value="CUB"/>
    <property type="match status" value="1"/>
</dbReference>
<dbReference type="Pfam" id="PF01400">
    <property type="entry name" value="Astacin"/>
    <property type="match status" value="1"/>
</dbReference>
<dbReference type="PROSITE" id="PS50060">
    <property type="entry name" value="MAM_2"/>
    <property type="match status" value="1"/>
</dbReference>
<evidence type="ECO:0000256" key="5">
    <source>
        <dbReference type="ARBA" id="ARBA00023049"/>
    </source>
</evidence>
<feature type="domain" description="Peptidase M12A" evidence="14">
    <location>
        <begin position="119"/>
        <end position="326"/>
    </location>
</feature>
<dbReference type="Proteomes" id="UP000694844">
    <property type="component" value="Chromosome 5"/>
</dbReference>
<keyword evidence="1 8" id="KW-0645">Protease</keyword>
<feature type="binding site" evidence="8">
    <location>
        <position position="233"/>
    </location>
    <ligand>
        <name>Zn(2+)</name>
        <dbReference type="ChEBI" id="CHEBI:29105"/>
        <note>catalytic</note>
    </ligand>
</feature>
<dbReference type="InterPro" id="IPR001506">
    <property type="entry name" value="Peptidase_M12A"/>
</dbReference>
<feature type="signal peptide" evidence="11">
    <location>
        <begin position="1"/>
        <end position="15"/>
    </location>
</feature>
<dbReference type="GO" id="GO:0008270">
    <property type="term" value="F:zinc ion binding"/>
    <property type="evidence" value="ECO:0007669"/>
    <property type="project" value="UniProtKB-UniRule"/>
</dbReference>
<keyword evidence="11" id="KW-0732">Signal</keyword>
<dbReference type="AlphaFoldDB" id="A0A8B8EV16"/>
<dbReference type="SMART" id="SM00235">
    <property type="entry name" value="ZnMc"/>
    <property type="match status" value="1"/>
</dbReference>
<feature type="active site" evidence="8">
    <location>
        <position position="224"/>
    </location>
</feature>
<feature type="region of interest" description="Disordered" evidence="10">
    <location>
        <begin position="95"/>
        <end position="118"/>
    </location>
</feature>
<dbReference type="InterPro" id="IPR006026">
    <property type="entry name" value="Peptidase_Metallo"/>
</dbReference>
<dbReference type="InterPro" id="IPR000998">
    <property type="entry name" value="MAM_dom"/>
</dbReference>
<feature type="chain" id="PRO_5034860503" description="Metalloendopeptidase" evidence="11">
    <location>
        <begin position="16"/>
        <end position="646"/>
    </location>
</feature>
<sequence>MFFLCLCLLIPTIFASNENRSDLQKLFKVKKNYEETKENDQKNIVWRDWEQLEKAGKWHKNLIKDWYNRAHKQDDAIANLLQTMIMFDKNGKPHMPNGIHPSEKESAKAESEDKHVYPKADKKRNFAEKVQLWEYGYIPYSINPQFNSTQTKIVQLGMNEFTLKTCIRFVQKDYAAWSYLPHNTYLYFTYGKSCSSYVGRIRSSPQNIELNPTSCFTKRTIVHEIMHALGQVHEQQRKDRDNYITMQWNNIADGRQNQNMEKLAIGSKDRTHYDPSSVLQYGLWAFSTNRGKTMSFHDRKLESLVGSSTGLTHLDVKEITLAYNCAAGCTNKPYCRNGGFVGNGCRCVCPDGLTGSECQDVESDSDCGGVATLGSVGYTDLKSPNFPNRYPVDKKCTAIITAPEGTKIKLEVVESRLNLKKDLQRNACLHWLEVRYVSPEIIGPKFCTPFSPIETEGNTLMIRFDSRFSKDYYPDSNQMFHLRASTGGATAPTGQTGVPPPPPTSFDKICSFDTSESCWMSMSGLHIVQYASRWGMTPSYGARSTPGYAYINSQTSFSIQTPANALDGEYCLSFGFYMQGTSVSIGLHYSGYGSVWHRSNPPGNFWSIVSISLRANQGTVLTIYGQLVSNGVIAVDEIRIRSNSCT</sequence>
<evidence type="ECO:0000256" key="8">
    <source>
        <dbReference type="PROSITE-ProRule" id="PRU01211"/>
    </source>
</evidence>
<keyword evidence="15" id="KW-1185">Reference proteome</keyword>
<dbReference type="PROSITE" id="PS01180">
    <property type="entry name" value="CUB"/>
    <property type="match status" value="1"/>
</dbReference>
<evidence type="ECO:0000259" key="14">
    <source>
        <dbReference type="PROSITE" id="PS51864"/>
    </source>
</evidence>